<organism evidence="1 2">
    <name type="scientific">Gangjinia marincola</name>
    <dbReference type="NCBI Taxonomy" id="578463"/>
    <lineage>
        <taxon>Bacteria</taxon>
        <taxon>Pseudomonadati</taxon>
        <taxon>Bacteroidota</taxon>
        <taxon>Flavobacteriia</taxon>
        <taxon>Flavobacteriales</taxon>
        <taxon>Flavobacteriaceae</taxon>
        <taxon>Gangjinia</taxon>
    </lineage>
</organism>
<dbReference type="EMBL" id="BAAAFG010000005">
    <property type="protein sequence ID" value="GAA0871652.1"/>
    <property type="molecule type" value="Genomic_DNA"/>
</dbReference>
<keyword evidence="2" id="KW-1185">Reference proteome</keyword>
<dbReference type="PANTHER" id="PTHR37804">
    <property type="entry name" value="CDAA REGULATORY PROTEIN CDAR"/>
    <property type="match status" value="1"/>
</dbReference>
<proteinExistence type="predicted"/>
<dbReference type="Pfam" id="PF07949">
    <property type="entry name" value="YbbR"/>
    <property type="match status" value="1"/>
</dbReference>
<evidence type="ECO:0000313" key="1">
    <source>
        <dbReference type="EMBL" id="GAA0871652.1"/>
    </source>
</evidence>
<reference evidence="1 2" key="1">
    <citation type="journal article" date="2019" name="Int. J. Syst. Evol. Microbiol.">
        <title>The Global Catalogue of Microorganisms (GCM) 10K type strain sequencing project: providing services to taxonomists for standard genome sequencing and annotation.</title>
        <authorList>
            <consortium name="The Broad Institute Genomics Platform"/>
            <consortium name="The Broad Institute Genome Sequencing Center for Infectious Disease"/>
            <person name="Wu L."/>
            <person name="Ma J."/>
        </authorList>
    </citation>
    <scope>NUCLEOTIDE SEQUENCE [LARGE SCALE GENOMIC DNA]</scope>
    <source>
        <strain evidence="1 2">JCM 16082</strain>
    </source>
</reference>
<gene>
    <name evidence="1" type="ORF">GCM10009117_07980</name>
</gene>
<dbReference type="PANTHER" id="PTHR37804:SF1">
    <property type="entry name" value="CDAA REGULATORY PROTEIN CDAR"/>
    <property type="match status" value="1"/>
</dbReference>
<dbReference type="InterPro" id="IPR012505">
    <property type="entry name" value="YbbR"/>
</dbReference>
<sequence>MEYEKQYAFPLSYINVPKDKVIKTSNLDTLNIRIKESGFKLSWISLVNKNLDIDASKLDQFGDVLLFDAKIYTPLIAEALTVASQDIVLLTQQAQLPYDQKETKMLPVKSGLIIAFAPGFETPGVTFSPDSIKVSGSKETLDTISALYTEKLVFEDVAESLTASVPINTKNLLDVTLYQNEVAYTINVDKFTEGKIKVPIDIINVPDDASISIFPKNAVITYQVNLAEFNNVNTENFKISCDFAKRKEGNLMLLEISAQPEIVRQTRLNINKVEYILKQ</sequence>
<dbReference type="Gene3D" id="2.170.120.40">
    <property type="entry name" value="YbbR-like domain"/>
    <property type="match status" value="1"/>
</dbReference>
<accession>A0ABN1MEW0</accession>
<comment type="caution">
    <text evidence="1">The sequence shown here is derived from an EMBL/GenBank/DDBJ whole genome shotgun (WGS) entry which is preliminary data.</text>
</comment>
<protein>
    <submittedName>
        <fullName evidence="1">Uncharacterized protein</fullName>
    </submittedName>
</protein>
<dbReference type="Proteomes" id="UP001500507">
    <property type="component" value="Unassembled WGS sequence"/>
</dbReference>
<dbReference type="InterPro" id="IPR053154">
    <property type="entry name" value="c-di-AMP_regulator"/>
</dbReference>
<name>A0ABN1MEW0_9FLAO</name>
<evidence type="ECO:0000313" key="2">
    <source>
        <dbReference type="Proteomes" id="UP001500507"/>
    </source>
</evidence>